<keyword evidence="2" id="KW-1133">Transmembrane helix</keyword>
<gene>
    <name evidence="3" type="ORF">PG986_000139</name>
</gene>
<dbReference type="EMBL" id="JAQQWE010000001">
    <property type="protein sequence ID" value="KAK7965862.1"/>
    <property type="molecule type" value="Genomic_DNA"/>
</dbReference>
<dbReference type="Proteomes" id="UP001391051">
    <property type="component" value="Unassembled WGS sequence"/>
</dbReference>
<evidence type="ECO:0000256" key="1">
    <source>
        <dbReference type="SAM" id="MobiDB-lite"/>
    </source>
</evidence>
<comment type="caution">
    <text evidence="3">The sequence shown here is derived from an EMBL/GenBank/DDBJ whole genome shotgun (WGS) entry which is preliminary data.</text>
</comment>
<keyword evidence="2" id="KW-0812">Transmembrane</keyword>
<name>A0ABR1QT78_9PEZI</name>
<feature type="transmembrane region" description="Helical" evidence="2">
    <location>
        <begin position="95"/>
        <end position="116"/>
    </location>
</feature>
<feature type="region of interest" description="Disordered" evidence="1">
    <location>
        <begin position="132"/>
        <end position="222"/>
    </location>
</feature>
<keyword evidence="4" id="KW-1185">Reference proteome</keyword>
<evidence type="ECO:0000313" key="3">
    <source>
        <dbReference type="EMBL" id="KAK7965862.1"/>
    </source>
</evidence>
<evidence type="ECO:0000256" key="2">
    <source>
        <dbReference type="SAM" id="Phobius"/>
    </source>
</evidence>
<reference evidence="3 4" key="1">
    <citation type="submission" date="2023-01" db="EMBL/GenBank/DDBJ databases">
        <title>Analysis of 21 Apiospora genomes using comparative genomics revels a genus with tremendous synthesis potential of carbohydrate active enzymes and secondary metabolites.</title>
        <authorList>
            <person name="Sorensen T."/>
        </authorList>
    </citation>
    <scope>NUCLEOTIDE SEQUENCE [LARGE SCALE GENOMIC DNA]</scope>
    <source>
        <strain evidence="3 4">CBS 24483</strain>
    </source>
</reference>
<dbReference type="GeneID" id="92069423"/>
<feature type="compositionally biased region" description="Basic and acidic residues" evidence="1">
    <location>
        <begin position="185"/>
        <end position="201"/>
    </location>
</feature>
<proteinExistence type="predicted"/>
<organism evidence="3 4">
    <name type="scientific">Apiospora aurea</name>
    <dbReference type="NCBI Taxonomy" id="335848"/>
    <lineage>
        <taxon>Eukaryota</taxon>
        <taxon>Fungi</taxon>
        <taxon>Dikarya</taxon>
        <taxon>Ascomycota</taxon>
        <taxon>Pezizomycotina</taxon>
        <taxon>Sordariomycetes</taxon>
        <taxon>Xylariomycetidae</taxon>
        <taxon>Amphisphaeriales</taxon>
        <taxon>Apiosporaceae</taxon>
        <taxon>Apiospora</taxon>
    </lineage>
</organism>
<evidence type="ECO:0000313" key="4">
    <source>
        <dbReference type="Proteomes" id="UP001391051"/>
    </source>
</evidence>
<accession>A0ABR1QT78</accession>
<feature type="compositionally biased region" description="Basic and acidic residues" evidence="1">
    <location>
        <begin position="210"/>
        <end position="222"/>
    </location>
</feature>
<dbReference type="RefSeq" id="XP_066705254.1">
    <property type="nucleotide sequence ID" value="XM_066836361.1"/>
</dbReference>
<sequence>MDPTKWYLVSGQCCPIQYLFGTDYMCTPSPKFELSGILTTTVVPDHSGAPAETVVTTTDPKMTIQPAVPAATSFVAVMAISANPSSAEGSLAPKYIGAIVAGVVGFILVISLAVWSTKRHLNKVMRAVDQNREHLGGNDNQEEQPAADKTGGSADGTEVVPGLHEVHDQPPIELLEAPRHGSMSPDHRWELRGSYDAHGISELDANANRTEGDESRTQPDET</sequence>
<evidence type="ECO:0008006" key="5">
    <source>
        <dbReference type="Google" id="ProtNLM"/>
    </source>
</evidence>
<protein>
    <recommendedName>
        <fullName evidence="5">Transmembrane protein</fullName>
    </recommendedName>
</protein>
<keyword evidence="2" id="KW-0472">Membrane</keyword>